<evidence type="ECO:0000313" key="2">
    <source>
        <dbReference type="EMBL" id="BAL90209.1"/>
    </source>
</evidence>
<dbReference type="InterPro" id="IPR036291">
    <property type="entry name" value="NAD(P)-bd_dom_sf"/>
</dbReference>
<dbReference type="Pfam" id="PF01370">
    <property type="entry name" value="Epimerase"/>
    <property type="match status" value="1"/>
</dbReference>
<reference evidence="2 3" key="1">
    <citation type="submission" date="2012-02" db="EMBL/GenBank/DDBJ databases">
        <title>Complete genome sequence of Actinoplanes missouriensis 431 (= NBRC 102363).</title>
        <authorList>
            <person name="Ohnishi Y."/>
            <person name="Ishikawa J."/>
            <person name="Sekine M."/>
            <person name="Hosoyama A."/>
            <person name="Harada T."/>
            <person name="Narita H."/>
            <person name="Hata T."/>
            <person name="Konno Y."/>
            <person name="Tutikane K."/>
            <person name="Fujita N."/>
            <person name="Horinouchi S."/>
            <person name="Hayakawa M."/>
        </authorList>
    </citation>
    <scope>NUCLEOTIDE SEQUENCE [LARGE SCALE GENOMIC DNA]</scope>
    <source>
        <strain evidence="3">ATCC 14538 / DSM 43046 / CBS 188.64 / JCM 3121 / NBRC 102363 / NCIMB 12654 / NRRL B-3342 / UNCC 431</strain>
    </source>
</reference>
<dbReference type="PATRIC" id="fig|512565.3.peg.4980"/>
<evidence type="ECO:0000259" key="1">
    <source>
        <dbReference type="Pfam" id="PF01370"/>
    </source>
</evidence>
<dbReference type="InterPro" id="IPR001509">
    <property type="entry name" value="Epimerase_deHydtase"/>
</dbReference>
<dbReference type="GO" id="GO:0004029">
    <property type="term" value="F:aldehyde dehydrogenase (NAD+) activity"/>
    <property type="evidence" value="ECO:0007669"/>
    <property type="project" value="TreeGrafter"/>
</dbReference>
<dbReference type="AlphaFoldDB" id="I0HB22"/>
<dbReference type="PANTHER" id="PTHR48079:SF6">
    <property type="entry name" value="NAD(P)-BINDING DOMAIN-CONTAINING PROTEIN-RELATED"/>
    <property type="match status" value="1"/>
</dbReference>
<dbReference type="PANTHER" id="PTHR48079">
    <property type="entry name" value="PROTEIN YEEZ"/>
    <property type="match status" value="1"/>
</dbReference>
<dbReference type="SUPFAM" id="SSF51735">
    <property type="entry name" value="NAD(P)-binding Rossmann-fold domains"/>
    <property type="match status" value="1"/>
</dbReference>
<organism evidence="2 3">
    <name type="scientific">Actinoplanes missouriensis (strain ATCC 14538 / DSM 43046 / CBS 188.64 / JCM 3121 / NBRC 102363 / NCIMB 12654 / NRRL B-3342 / UNCC 431)</name>
    <dbReference type="NCBI Taxonomy" id="512565"/>
    <lineage>
        <taxon>Bacteria</taxon>
        <taxon>Bacillati</taxon>
        <taxon>Actinomycetota</taxon>
        <taxon>Actinomycetes</taxon>
        <taxon>Micromonosporales</taxon>
        <taxon>Micromonosporaceae</taxon>
        <taxon>Actinoplanes</taxon>
    </lineage>
</organism>
<keyword evidence="3" id="KW-1185">Reference proteome</keyword>
<proteinExistence type="predicted"/>
<dbReference type="GO" id="GO:0005737">
    <property type="term" value="C:cytoplasm"/>
    <property type="evidence" value="ECO:0007669"/>
    <property type="project" value="TreeGrafter"/>
</dbReference>
<dbReference type="eggNOG" id="COG0451">
    <property type="taxonomic scope" value="Bacteria"/>
</dbReference>
<dbReference type="KEGG" id="ams:AMIS_49890"/>
<dbReference type="STRING" id="512565.AMIS_49890"/>
<name>I0HB22_ACTM4</name>
<gene>
    <name evidence="2" type="ordered locus">AMIS_49890</name>
</gene>
<dbReference type="HOGENOM" id="CLU_007383_12_3_11"/>
<evidence type="ECO:0000313" key="3">
    <source>
        <dbReference type="Proteomes" id="UP000007882"/>
    </source>
</evidence>
<feature type="domain" description="NAD-dependent epimerase/dehydratase" evidence="1">
    <location>
        <begin position="1"/>
        <end position="206"/>
    </location>
</feature>
<dbReference type="CDD" id="cd05262">
    <property type="entry name" value="SDR_a7"/>
    <property type="match status" value="1"/>
</dbReference>
<dbReference type="EMBL" id="AP012319">
    <property type="protein sequence ID" value="BAL90209.1"/>
    <property type="molecule type" value="Genomic_DNA"/>
</dbReference>
<accession>I0HB22</accession>
<dbReference type="Gene3D" id="3.40.50.720">
    <property type="entry name" value="NAD(P)-binding Rossmann-like Domain"/>
    <property type="match status" value="1"/>
</dbReference>
<protein>
    <submittedName>
        <fullName evidence="2">Putative NAD-dependent epimerase/dehydratase</fullName>
    </submittedName>
</protein>
<dbReference type="InterPro" id="IPR051783">
    <property type="entry name" value="NAD(P)-dependent_oxidoreduct"/>
</dbReference>
<sequence length="289" mass="29937">MFVTGASGWIGSHAVGELLSADHEVVGLARTDAAAAALQARGAAVLRGDLDDLDALRRGASGADAVVHLANKHDWANPAESNRAERTAVDTLTDALAGTDRPFLFASGLAALPSGRPLTETDASPFSGPDAPRGGAENLALDKGVRAIAARFAPTVHGTGDHGFVAQLVATARRTGVAGYLGDGLTAWSAVHVDDAARLIRIGLERAPAGTRLHAVAEEAVPSREIAEAIGRSLNLPVRPVEAEHFGFLGQFFGTDMIASSEITRTTFDWKPTGPTLTEDIEAGAYAHA</sequence>
<dbReference type="Proteomes" id="UP000007882">
    <property type="component" value="Chromosome"/>
</dbReference>